<evidence type="ECO:0000256" key="1">
    <source>
        <dbReference type="ARBA" id="ARBA00022723"/>
    </source>
</evidence>
<reference evidence="7" key="1">
    <citation type="submission" date="2021-01" db="EMBL/GenBank/DDBJ databases">
        <authorList>
            <consortium name="Genoscope - CEA"/>
            <person name="William W."/>
        </authorList>
    </citation>
    <scope>NUCLEOTIDE SEQUENCE</scope>
</reference>
<keyword evidence="2 4" id="KW-0863">Zinc-finger</keyword>
<keyword evidence="1 4" id="KW-0479">Metal-binding</keyword>
<dbReference type="InterPro" id="IPR001293">
    <property type="entry name" value="Znf_TRAF"/>
</dbReference>
<protein>
    <recommendedName>
        <fullName evidence="9">RING-type domain-containing protein</fullName>
    </recommendedName>
</protein>
<evidence type="ECO:0000259" key="6">
    <source>
        <dbReference type="PROSITE" id="PS50145"/>
    </source>
</evidence>
<dbReference type="GO" id="GO:0008270">
    <property type="term" value="F:zinc ion binding"/>
    <property type="evidence" value="ECO:0007669"/>
    <property type="project" value="UniProtKB-KW"/>
</dbReference>
<sequence length="339" mass="40504">MFLSPEFLNLYPQGEIIDKIQYQKQVDDPLLIIERIQNPDAVQLFIEEVKCPICYDILFDPKCCSECEQAFCEKCLKKWIDQNQVSPLCPCCRVNITKKRQKIPPKLLIALLNKLQLTCKNKNLGCTTIIFYEQLKKHEQQECLYVLIKCDNICCTERVLRKDLQKHKLVCQYEIIECIKCQQNEPRYKMEIHLQEKCPCRESTCKWCHSTMEYRDLLSHESDCPCGYEKCKNCNTKYSIDKFQKHTKLKCMKKQKKYFKKKFESEERLCYQLNEKIEQQDELIHKLQSLLQGENFTNLYQSEENSEKFIQWNNYQDDSISIADQKIDEECDVVSDHDW</sequence>
<organism evidence="7 8">
    <name type="scientific">Paramecium sonneborni</name>
    <dbReference type="NCBI Taxonomy" id="65129"/>
    <lineage>
        <taxon>Eukaryota</taxon>
        <taxon>Sar</taxon>
        <taxon>Alveolata</taxon>
        <taxon>Ciliophora</taxon>
        <taxon>Intramacronucleata</taxon>
        <taxon>Oligohymenophorea</taxon>
        <taxon>Peniculida</taxon>
        <taxon>Parameciidae</taxon>
        <taxon>Paramecium</taxon>
    </lineage>
</organism>
<feature type="domain" description="RING-type" evidence="5">
    <location>
        <begin position="51"/>
        <end position="93"/>
    </location>
</feature>
<dbReference type="OrthoDB" id="300935at2759"/>
<evidence type="ECO:0000256" key="4">
    <source>
        <dbReference type="PROSITE-ProRule" id="PRU00207"/>
    </source>
</evidence>
<dbReference type="InterPro" id="IPR001841">
    <property type="entry name" value="Znf_RING"/>
</dbReference>
<dbReference type="EMBL" id="CAJJDN010000037">
    <property type="protein sequence ID" value="CAD8078026.1"/>
    <property type="molecule type" value="Genomic_DNA"/>
</dbReference>
<dbReference type="PROSITE" id="PS50145">
    <property type="entry name" value="ZF_TRAF"/>
    <property type="match status" value="1"/>
</dbReference>
<proteinExistence type="predicted"/>
<evidence type="ECO:0000313" key="7">
    <source>
        <dbReference type="EMBL" id="CAD8078026.1"/>
    </source>
</evidence>
<evidence type="ECO:0000256" key="2">
    <source>
        <dbReference type="ARBA" id="ARBA00022771"/>
    </source>
</evidence>
<dbReference type="Proteomes" id="UP000692954">
    <property type="component" value="Unassembled WGS sequence"/>
</dbReference>
<evidence type="ECO:0008006" key="9">
    <source>
        <dbReference type="Google" id="ProtNLM"/>
    </source>
</evidence>
<gene>
    <name evidence="7" type="ORF">PSON_ATCC_30995.1.T0370076</name>
</gene>
<evidence type="ECO:0000259" key="5">
    <source>
        <dbReference type="PROSITE" id="PS50089"/>
    </source>
</evidence>
<feature type="zinc finger region" description="TRAF-type" evidence="4">
    <location>
        <begin position="167"/>
        <end position="208"/>
    </location>
</feature>
<feature type="domain" description="TRAF-type" evidence="6">
    <location>
        <begin position="167"/>
        <end position="208"/>
    </location>
</feature>
<dbReference type="PROSITE" id="PS50089">
    <property type="entry name" value="ZF_RING_2"/>
    <property type="match status" value="1"/>
</dbReference>
<accession>A0A8S1MMA3</accession>
<evidence type="ECO:0000313" key="8">
    <source>
        <dbReference type="Proteomes" id="UP000692954"/>
    </source>
</evidence>
<dbReference type="PANTHER" id="PTHR10131:SF94">
    <property type="entry name" value="TNF RECEPTOR-ASSOCIATED FACTOR 4"/>
    <property type="match status" value="1"/>
</dbReference>
<dbReference type="PANTHER" id="PTHR10131">
    <property type="entry name" value="TNF RECEPTOR ASSOCIATED FACTOR"/>
    <property type="match status" value="1"/>
</dbReference>
<evidence type="ECO:0000256" key="3">
    <source>
        <dbReference type="ARBA" id="ARBA00022833"/>
    </source>
</evidence>
<keyword evidence="8" id="KW-1185">Reference proteome</keyword>
<dbReference type="AlphaFoldDB" id="A0A8S1MMA3"/>
<name>A0A8S1MMA3_9CILI</name>
<keyword evidence="3 4" id="KW-0862">Zinc</keyword>
<comment type="caution">
    <text evidence="7">The sequence shown here is derived from an EMBL/GenBank/DDBJ whole genome shotgun (WGS) entry which is preliminary data.</text>
</comment>